<proteinExistence type="predicted"/>
<organism evidence="1 2">
    <name type="scientific">Apatococcus lobatus</name>
    <dbReference type="NCBI Taxonomy" id="904363"/>
    <lineage>
        <taxon>Eukaryota</taxon>
        <taxon>Viridiplantae</taxon>
        <taxon>Chlorophyta</taxon>
        <taxon>core chlorophytes</taxon>
        <taxon>Trebouxiophyceae</taxon>
        <taxon>Chlorellales</taxon>
        <taxon>Chlorellaceae</taxon>
        <taxon>Apatococcus</taxon>
    </lineage>
</organism>
<dbReference type="AlphaFoldDB" id="A0AAW1QDP1"/>
<evidence type="ECO:0000313" key="1">
    <source>
        <dbReference type="EMBL" id="KAK9819518.1"/>
    </source>
</evidence>
<dbReference type="Proteomes" id="UP001438707">
    <property type="component" value="Unassembled WGS sequence"/>
</dbReference>
<comment type="caution">
    <text evidence="1">The sequence shown here is derived from an EMBL/GenBank/DDBJ whole genome shotgun (WGS) entry which is preliminary data.</text>
</comment>
<reference evidence="1 2" key="1">
    <citation type="journal article" date="2024" name="Nat. Commun.">
        <title>Phylogenomics reveals the evolutionary origins of lichenization in chlorophyte algae.</title>
        <authorList>
            <person name="Puginier C."/>
            <person name="Libourel C."/>
            <person name="Otte J."/>
            <person name="Skaloud P."/>
            <person name="Haon M."/>
            <person name="Grisel S."/>
            <person name="Petersen M."/>
            <person name="Berrin J.G."/>
            <person name="Delaux P.M."/>
            <person name="Dal Grande F."/>
            <person name="Keller J."/>
        </authorList>
    </citation>
    <scope>NUCLEOTIDE SEQUENCE [LARGE SCALE GENOMIC DNA]</scope>
    <source>
        <strain evidence="1 2">SAG 2145</strain>
    </source>
</reference>
<keyword evidence="2" id="KW-1185">Reference proteome</keyword>
<name>A0AAW1QDP1_9CHLO</name>
<dbReference type="EMBL" id="JALJOS010000046">
    <property type="protein sequence ID" value="KAK9819518.1"/>
    <property type="molecule type" value="Genomic_DNA"/>
</dbReference>
<evidence type="ECO:0000313" key="2">
    <source>
        <dbReference type="Proteomes" id="UP001438707"/>
    </source>
</evidence>
<gene>
    <name evidence="1" type="ORF">WJX74_003644</name>
</gene>
<protein>
    <submittedName>
        <fullName evidence="1">Uncharacterized protein</fullName>
    </submittedName>
</protein>
<accession>A0AAW1QDP1</accession>
<sequence>MSLTSDFHRPASFARLPPDFAGSSDARDAFADLVIPATADSWEIEACFVLLADTYAKSCLGQDHQPAHWPHPTVRMQSAQESQSQNAWVQQRCAGPLSACNRAARFVYIKPLRLTLAGSSPAQMSIRLPHRAH</sequence>